<proteinExistence type="predicted"/>
<dbReference type="Proteomes" id="UP000632828">
    <property type="component" value="Unassembled WGS sequence"/>
</dbReference>
<reference evidence="1" key="1">
    <citation type="submission" date="2020-09" db="EMBL/GenBank/DDBJ databases">
        <title>Pelobacter alkaliphilus sp. nov., a novel anaerobic arsenate-reducing bacterium from terrestrial mud volcano.</title>
        <authorList>
            <person name="Khomyakova M.A."/>
            <person name="Merkel A.Y."/>
            <person name="Slobodkin A.I."/>
        </authorList>
    </citation>
    <scope>NUCLEOTIDE SEQUENCE</scope>
    <source>
        <strain evidence="1">M08fum</strain>
    </source>
</reference>
<evidence type="ECO:0000313" key="1">
    <source>
        <dbReference type="EMBL" id="MBD1401073.1"/>
    </source>
</evidence>
<evidence type="ECO:0000313" key="2">
    <source>
        <dbReference type="Proteomes" id="UP000632828"/>
    </source>
</evidence>
<accession>A0A8J6QYA1</accession>
<gene>
    <name evidence="1" type="ORF">ICT70_10340</name>
</gene>
<sequence length="50" mass="5831">MTTLSRITNQLLARALKHLYAIDIPGTIVDLSYVWRRHNFNDPPLHNSKE</sequence>
<protein>
    <submittedName>
        <fullName evidence="1">Uncharacterized protein</fullName>
    </submittedName>
</protein>
<dbReference type="AlphaFoldDB" id="A0A8J6QYA1"/>
<organism evidence="1 2">
    <name type="scientific">Pelovirga terrestris</name>
    <dbReference type="NCBI Taxonomy" id="2771352"/>
    <lineage>
        <taxon>Bacteria</taxon>
        <taxon>Pseudomonadati</taxon>
        <taxon>Thermodesulfobacteriota</taxon>
        <taxon>Desulfuromonadia</taxon>
        <taxon>Geobacterales</taxon>
        <taxon>Geobacteraceae</taxon>
        <taxon>Pelovirga</taxon>
    </lineage>
</organism>
<comment type="caution">
    <text evidence="1">The sequence shown here is derived from an EMBL/GenBank/DDBJ whole genome shotgun (WGS) entry which is preliminary data.</text>
</comment>
<name>A0A8J6QYA1_9BACT</name>
<dbReference type="EMBL" id="JACWUN010000011">
    <property type="protein sequence ID" value="MBD1401073.1"/>
    <property type="molecule type" value="Genomic_DNA"/>
</dbReference>
<dbReference type="RefSeq" id="WP_191156280.1">
    <property type="nucleotide sequence ID" value="NZ_JACWUN010000011.1"/>
</dbReference>
<keyword evidence="2" id="KW-1185">Reference proteome</keyword>